<dbReference type="RefSeq" id="WP_343251135.1">
    <property type="nucleotide sequence ID" value="NZ_HG937516.1"/>
</dbReference>
<dbReference type="Proteomes" id="UP000261764">
    <property type="component" value="Chromosome I"/>
</dbReference>
<dbReference type="Pfam" id="PF02608">
    <property type="entry name" value="Bmp"/>
    <property type="match status" value="1"/>
</dbReference>
<feature type="region of interest" description="Disordered" evidence="6">
    <location>
        <begin position="92"/>
        <end position="111"/>
    </location>
</feature>
<keyword evidence="2" id="KW-1003">Cell membrane</keyword>
<comment type="subcellular location">
    <subcellularLocation>
        <location evidence="1">Cell membrane</location>
    </subcellularLocation>
</comment>
<feature type="domain" description="ABC transporter substrate-binding protein PnrA-like" evidence="7">
    <location>
        <begin position="59"/>
        <end position="280"/>
    </location>
</feature>
<keyword evidence="3" id="KW-0732">Signal</keyword>
<evidence type="ECO:0000256" key="3">
    <source>
        <dbReference type="ARBA" id="ARBA00022729"/>
    </source>
</evidence>
<evidence type="ECO:0000313" key="8">
    <source>
        <dbReference type="EMBL" id="CDN40515.1"/>
    </source>
</evidence>
<dbReference type="Gene3D" id="3.40.50.2300">
    <property type="match status" value="1"/>
</dbReference>
<evidence type="ECO:0000259" key="7">
    <source>
        <dbReference type="Pfam" id="PF02608"/>
    </source>
</evidence>
<evidence type="ECO:0000256" key="5">
    <source>
        <dbReference type="ARBA" id="ARBA00023288"/>
    </source>
</evidence>
<dbReference type="KEGG" id="mamp:MAMA39_03950"/>
<dbReference type="AlphaFoldDB" id="A0A292IIK7"/>
<dbReference type="InterPro" id="IPR003760">
    <property type="entry name" value="PnrA-like"/>
</dbReference>
<keyword evidence="9" id="KW-1185">Reference proteome</keyword>
<dbReference type="EMBL" id="HG937516">
    <property type="protein sequence ID" value="CDN40515.1"/>
    <property type="molecule type" value="Genomic_DNA"/>
</dbReference>
<protein>
    <recommendedName>
        <fullName evidence="7">ABC transporter substrate-binding protein PnrA-like domain-containing protein</fullName>
    </recommendedName>
</protein>
<evidence type="ECO:0000256" key="4">
    <source>
        <dbReference type="ARBA" id="ARBA00023136"/>
    </source>
</evidence>
<gene>
    <name evidence="8" type="ORF">MAMA39_03950</name>
</gene>
<dbReference type="PANTHER" id="PTHR34296">
    <property type="entry name" value="TRANSCRIPTIONAL ACTIVATOR PROTEIN MED"/>
    <property type="match status" value="1"/>
</dbReference>
<organism evidence="8 9">
    <name type="scientific">Mycoplasma amphoriforme A39</name>
    <dbReference type="NCBI Taxonomy" id="572419"/>
    <lineage>
        <taxon>Bacteria</taxon>
        <taxon>Bacillati</taxon>
        <taxon>Mycoplasmatota</taxon>
        <taxon>Mollicutes</taxon>
        <taxon>Mycoplasmataceae</taxon>
        <taxon>Mycoplasma</taxon>
    </lineage>
</organism>
<keyword evidence="5" id="KW-0449">Lipoprotein</keyword>
<sequence>MHACNKKKLNEMFKFKKSKQTLTLSSLLGASVVVGSVAASCSGAIQEFKSSIQLIVSDNTSTLTDKSFSQSSWDGVRKFFIDDIKIPENQVPKADSPAVTDGNGIWKRPGSNHQDRINTYINAKNDGSKVIVATGFNQQSALEDIAKLDGNGRRNNSGEDLKDTGFVFVDGALPPASQTFNPRNIASITYRADIGSFLAGVATAVYLNSNADYFRTVGQVVSNAHKSVTDTFGVYGYVGLPFPSTLSFFNGWRQGIAYWNTVLAPKLTIKVNGETKDAKLLSWISPNLSPSQYGTDDNPQISRSMSDFISGGFDTNNQQANTLVKNAITNGASMILPVAGSQTNIVKSAILQSTQHRATILGVDTAQENDPNLQADLKDTPTNFVGNKKIIPFSSLKNLTSSVQNTLKAIHQGKEVNGYKGFGFNSVATLDNDGVGISNDGLELLIDPLYFTKNEKITEEMKTKNSFDTKMITNKTELSTLLTKTKEQQKIALDSFKKILSEDNPTLVTGTETMKKGNWSIAGDELKMAYGPQLFAITSSSNDDANPNNKYELKQVGGKGFTQDLKVTDALDLQGYRFNITRK</sequence>
<reference evidence="8 9" key="1">
    <citation type="journal article" date="2015" name="Clin. Infect. Dis.">
        <title>Genomic Investigations unmask Mycoplasma amphoriforme, a new respiratory pathogen.</title>
        <authorList>
            <person name="Gillespie S.H."/>
            <person name="Ling C.L."/>
            <person name="Oravcova K."/>
            <person name="Pinheiro M."/>
            <person name="Wells L."/>
            <person name="Bryant J.M."/>
            <person name="McHugh T.D."/>
            <person name="Bebear C."/>
            <person name="Webster D."/>
            <person name="Harris S.R."/>
            <person name="Seth-Smith H.M."/>
            <person name="Thomson N.R."/>
        </authorList>
    </citation>
    <scope>NUCLEOTIDE SEQUENCE [LARGE SCALE GENOMIC DNA]</scope>
    <source>
        <strain evidence="8 9">A39</strain>
    </source>
</reference>
<name>A0A292IIK7_9MOLU</name>
<dbReference type="InterPro" id="IPR050957">
    <property type="entry name" value="BMP_lipoprotein"/>
</dbReference>
<evidence type="ECO:0000313" key="9">
    <source>
        <dbReference type="Proteomes" id="UP000261764"/>
    </source>
</evidence>
<dbReference type="GO" id="GO:0005886">
    <property type="term" value="C:plasma membrane"/>
    <property type="evidence" value="ECO:0007669"/>
    <property type="project" value="UniProtKB-SubCell"/>
</dbReference>
<evidence type="ECO:0000256" key="6">
    <source>
        <dbReference type="SAM" id="MobiDB-lite"/>
    </source>
</evidence>
<accession>A0A292IIK7</accession>
<evidence type="ECO:0000256" key="2">
    <source>
        <dbReference type="ARBA" id="ARBA00022475"/>
    </source>
</evidence>
<keyword evidence="4" id="KW-0472">Membrane</keyword>
<dbReference type="PANTHER" id="PTHR34296:SF2">
    <property type="entry name" value="ABC TRANSPORTER GUANOSINE-BINDING PROTEIN NUPN"/>
    <property type="match status" value="1"/>
</dbReference>
<evidence type="ECO:0000256" key="1">
    <source>
        <dbReference type="ARBA" id="ARBA00004236"/>
    </source>
</evidence>
<proteinExistence type="predicted"/>